<proteinExistence type="predicted"/>
<reference evidence="1 2" key="1">
    <citation type="submission" date="2018-06" db="EMBL/GenBank/DDBJ databases">
        <authorList>
            <consortium name="Pathogen Informatics"/>
            <person name="Doyle S."/>
        </authorList>
    </citation>
    <scope>NUCLEOTIDE SEQUENCE [LARGE SCALE GENOMIC DNA]</scope>
    <source>
        <strain evidence="1 2">NCTC9149</strain>
    </source>
</reference>
<name>A0A7H4PCT5_9ENTR</name>
<evidence type="ECO:0000313" key="2">
    <source>
        <dbReference type="Proteomes" id="UP000254571"/>
    </source>
</evidence>
<sequence>MLEDGTSLYNDGGYHGRDMDQKKNVAYLRPVVSWAKDEVSVAAAMEANVVQTPMAITMRRGNFVDQSGRTGYGLTMTWNGLKSDPDNGVVVNLNTAYMDASNEKDFTTG</sequence>
<dbReference type="Pfam" id="PF16966">
    <property type="entry name" value="Porin_8"/>
    <property type="match status" value="1"/>
</dbReference>
<evidence type="ECO:0000313" key="1">
    <source>
        <dbReference type="EMBL" id="STW10250.1"/>
    </source>
</evidence>
<accession>A0A7H4PCT5</accession>
<dbReference type="InterPro" id="IPR016963">
    <property type="entry name" value="Glycoporin_RafY"/>
</dbReference>
<organism evidence="1 2">
    <name type="scientific">Klebsiella grimontii</name>
    <dbReference type="NCBI Taxonomy" id="2058152"/>
    <lineage>
        <taxon>Bacteria</taxon>
        <taxon>Pseudomonadati</taxon>
        <taxon>Pseudomonadota</taxon>
        <taxon>Gammaproteobacteria</taxon>
        <taxon>Enterobacterales</taxon>
        <taxon>Enterobacteriaceae</taxon>
        <taxon>Klebsiella/Raoultella group</taxon>
        <taxon>Klebsiella</taxon>
    </lineage>
</organism>
<gene>
    <name evidence="1" type="ORF">NCTC9149_06791</name>
</gene>
<dbReference type="EMBL" id="UGMX01000002">
    <property type="protein sequence ID" value="STW10250.1"/>
    <property type="molecule type" value="Genomic_DNA"/>
</dbReference>
<dbReference type="AlphaFoldDB" id="A0A7H4PCT5"/>
<protein>
    <submittedName>
        <fullName evidence="1">Glycoporin</fullName>
    </submittedName>
</protein>
<dbReference type="Proteomes" id="UP000254571">
    <property type="component" value="Unassembled WGS sequence"/>
</dbReference>
<comment type="caution">
    <text evidence="1">The sequence shown here is derived from an EMBL/GenBank/DDBJ whole genome shotgun (WGS) entry which is preliminary data.</text>
</comment>